<dbReference type="HOGENOM" id="CLU_1625134_0_0_6"/>
<name>G4SU07_META2</name>
<evidence type="ECO:0000313" key="1">
    <source>
        <dbReference type="EMBL" id="CCE22830.1"/>
    </source>
</evidence>
<dbReference type="SMART" id="SM00671">
    <property type="entry name" value="SEL1"/>
    <property type="match status" value="2"/>
</dbReference>
<evidence type="ECO:0008006" key="3">
    <source>
        <dbReference type="Google" id="ProtNLM"/>
    </source>
</evidence>
<dbReference type="Pfam" id="PF08238">
    <property type="entry name" value="Sel1"/>
    <property type="match status" value="2"/>
</dbReference>
<dbReference type="PANTHER" id="PTHR11102:SF160">
    <property type="entry name" value="ERAD-ASSOCIATED E3 UBIQUITIN-PROTEIN LIGASE COMPONENT HRD3"/>
    <property type="match status" value="1"/>
</dbReference>
<gene>
    <name evidence="1" type="ordered locus">MEALZ_1139</name>
</gene>
<proteinExistence type="predicted"/>
<dbReference type="SUPFAM" id="SSF81901">
    <property type="entry name" value="HCP-like"/>
    <property type="match status" value="1"/>
</dbReference>
<organism evidence="1 2">
    <name type="scientific">Methylotuvimicrobium alcaliphilum (strain DSM 19304 / NCIMB 14124 / VKM B-2133 / 20Z)</name>
    <name type="common">Methylomicrobium alcaliphilum</name>
    <dbReference type="NCBI Taxonomy" id="1091494"/>
    <lineage>
        <taxon>Bacteria</taxon>
        <taxon>Pseudomonadati</taxon>
        <taxon>Pseudomonadota</taxon>
        <taxon>Gammaproteobacteria</taxon>
        <taxon>Methylococcales</taxon>
        <taxon>Methylococcaceae</taxon>
        <taxon>Methylotuvimicrobium</taxon>
    </lineage>
</organism>
<keyword evidence="2" id="KW-1185">Reference proteome</keyword>
<evidence type="ECO:0000313" key="2">
    <source>
        <dbReference type="Proteomes" id="UP000008315"/>
    </source>
</evidence>
<dbReference type="STRING" id="1091494.MEALZ_1139"/>
<dbReference type="AlphaFoldDB" id="G4SU07"/>
<sequence>MHEVRGMIKITTIACLLVLAEIGVVHAEEAGAKSYVQASAEQGDALAQAKMGALYLLGRDGFEVDEQQAAGWMLKAAEQGLLEAEVVVAAMYDRGLGMPQDVKKATQWYEKAAAKGHGASLAILGKNEAPKGSVGFNYQAIRMRASKQIPNEYAKKILLKTNK</sequence>
<dbReference type="EMBL" id="FO082060">
    <property type="protein sequence ID" value="CCE22830.1"/>
    <property type="molecule type" value="Genomic_DNA"/>
</dbReference>
<dbReference type="Gene3D" id="1.25.40.10">
    <property type="entry name" value="Tetratricopeptide repeat domain"/>
    <property type="match status" value="1"/>
</dbReference>
<protein>
    <recommendedName>
        <fullName evidence="3">Sel1 domain protein repeat-containing protein</fullName>
    </recommendedName>
</protein>
<reference evidence="2" key="1">
    <citation type="journal article" date="2012" name="J. Bacteriol.">
        <title>Genome sequence of the haloalkaliphilic methanotrophic bacterium Methylomicrobium alcaliphilum 20Z.</title>
        <authorList>
            <person name="Vuilleumier S."/>
            <person name="Khmelenina V.N."/>
            <person name="Bringel F."/>
            <person name="Reshetnikov A.S."/>
            <person name="Lajus A."/>
            <person name="Mangenot S."/>
            <person name="Rouy Z."/>
            <person name="Op den Camp H.J."/>
            <person name="Jetten M.S."/>
            <person name="Dispirito A.A."/>
            <person name="Dunfield P."/>
            <person name="Klotz M.G."/>
            <person name="Semrau J.D."/>
            <person name="Stein L.Y."/>
            <person name="Barbe V."/>
            <person name="Medigue C."/>
            <person name="Trotsenko Y.A."/>
            <person name="Kalyuzhnaya M.G."/>
        </authorList>
    </citation>
    <scope>NUCLEOTIDE SEQUENCE [LARGE SCALE GENOMIC DNA]</scope>
    <source>
        <strain evidence="2">DSM 19304 / NCIMB 14124 / VKM B-2133 / 20Z</strain>
    </source>
</reference>
<dbReference type="InterPro" id="IPR011990">
    <property type="entry name" value="TPR-like_helical_dom_sf"/>
</dbReference>
<dbReference type="InterPro" id="IPR006597">
    <property type="entry name" value="Sel1-like"/>
</dbReference>
<dbReference type="PATRIC" id="fig|271065.3.peg.1163"/>
<dbReference type="InterPro" id="IPR050767">
    <property type="entry name" value="Sel1_AlgK"/>
</dbReference>
<accession>G4SU07</accession>
<dbReference type="PANTHER" id="PTHR11102">
    <property type="entry name" value="SEL-1-LIKE PROTEIN"/>
    <property type="match status" value="1"/>
</dbReference>
<dbReference type="Proteomes" id="UP000008315">
    <property type="component" value="Chromosome"/>
</dbReference>
<dbReference type="KEGG" id="mah:MEALZ_1139"/>